<sequence length="416" mass="47520">MMRRFWQLSFCLILLLMTQPADAQQAQPNPEKISQQDQHFNMVIQGNNRFALSLLKQLHSQYKGNFICSPYSIASGLARISIGAKRETANEIQKAVGYSSSFVPLIGSLDQFFTAQPRKKNDTQLFLASAVWIQEDISLVNAYQYALKRDFEAETKQVDFKREFVNTIKQINEWTSTHTNNHVHQMVGSQDLSDDTQLLLTTAFYAKGTWAHLFPLKQTTRKPFHINERQVRQVEMMRTTAQYPLLLQDTFTLIEIPYAQQEGSELILSLIIFLPKEKMGWQTLLQEMTIENVRAWMDGVRLQNVALELPRFRIDSKMVLDSVLQGMGIKQLFSQKADLSGISEKEGLQLNRAVHKTLFRITEEGSDSNARSTSSVDAQPAGQGNPVELLIDHPFFFMLVERNTQSILGMGRILQP</sequence>
<dbReference type="EMBL" id="LN879502">
    <property type="protein sequence ID" value="CUI17082.1"/>
    <property type="molecule type" value="Genomic_DNA"/>
</dbReference>
<dbReference type="InterPro" id="IPR023795">
    <property type="entry name" value="Serpin_CS"/>
</dbReference>
<dbReference type="SUPFAM" id="SSF56574">
    <property type="entry name" value="Serpins"/>
    <property type="match status" value="1"/>
</dbReference>
<reference evidence="5" key="1">
    <citation type="submission" date="2015-09" db="EMBL/GenBank/DDBJ databases">
        <authorList>
            <person name="Bertelli C."/>
        </authorList>
    </citation>
    <scope>NUCLEOTIDE SEQUENCE [LARGE SCALE GENOMIC DNA]</scope>
    <source>
        <strain evidence="5">KNic</strain>
    </source>
</reference>
<dbReference type="InParanoid" id="A0A0U5JE36"/>
<dbReference type="GO" id="GO:0005615">
    <property type="term" value="C:extracellular space"/>
    <property type="evidence" value="ECO:0007669"/>
    <property type="project" value="InterPro"/>
</dbReference>
<evidence type="ECO:0000256" key="2">
    <source>
        <dbReference type="SAM" id="SignalP"/>
    </source>
</evidence>
<feature type="domain" description="Serpin" evidence="3">
    <location>
        <begin position="52"/>
        <end position="416"/>
    </location>
</feature>
<dbReference type="Gene3D" id="3.30.497.10">
    <property type="entry name" value="Antithrombin, subunit I, domain 2"/>
    <property type="match status" value="1"/>
</dbReference>
<accession>A0A0U5JE36</accession>
<dbReference type="PROSITE" id="PS00284">
    <property type="entry name" value="SERPIN"/>
    <property type="match status" value="1"/>
</dbReference>
<dbReference type="InterPro" id="IPR000215">
    <property type="entry name" value="Serpin_fam"/>
</dbReference>
<feature type="signal peptide" evidence="2">
    <location>
        <begin position="1"/>
        <end position="23"/>
    </location>
</feature>
<dbReference type="InterPro" id="IPR023796">
    <property type="entry name" value="Serpin_dom"/>
</dbReference>
<dbReference type="InterPro" id="IPR036186">
    <property type="entry name" value="Serpin_sf"/>
</dbReference>
<feature type="chain" id="PRO_5006860424" evidence="2">
    <location>
        <begin position="24"/>
        <end position="416"/>
    </location>
</feature>
<dbReference type="Proteomes" id="UP000069902">
    <property type="component" value="Chromosome cPNK"/>
</dbReference>
<dbReference type="Gene3D" id="2.30.39.10">
    <property type="entry name" value="Alpha-1-antitrypsin, domain 1"/>
    <property type="match status" value="1"/>
</dbReference>
<dbReference type="InterPro" id="IPR042178">
    <property type="entry name" value="Serpin_sf_1"/>
</dbReference>
<keyword evidence="5" id="KW-1185">Reference proteome</keyword>
<gene>
    <name evidence="4" type="ORF">PNK_1471</name>
</gene>
<proteinExistence type="inferred from homology"/>
<evidence type="ECO:0000256" key="1">
    <source>
        <dbReference type="RuleBase" id="RU000411"/>
    </source>
</evidence>
<evidence type="ECO:0000313" key="4">
    <source>
        <dbReference type="EMBL" id="CUI17082.1"/>
    </source>
</evidence>
<protein>
    <submittedName>
        <fullName evidence="4">Serpin family protein</fullName>
    </submittedName>
</protein>
<dbReference type="RefSeq" id="WP_059061240.1">
    <property type="nucleotide sequence ID" value="NZ_LN879502.1"/>
</dbReference>
<dbReference type="Pfam" id="PF00079">
    <property type="entry name" value="Serpin"/>
    <property type="match status" value="1"/>
</dbReference>
<dbReference type="GO" id="GO:0004867">
    <property type="term" value="F:serine-type endopeptidase inhibitor activity"/>
    <property type="evidence" value="ECO:0007669"/>
    <property type="project" value="InterPro"/>
</dbReference>
<dbReference type="InterPro" id="IPR042185">
    <property type="entry name" value="Serpin_sf_2"/>
</dbReference>
<dbReference type="AlphaFoldDB" id="A0A0U5JE36"/>
<organism evidence="4 5">
    <name type="scientific">Candidatus Protochlamydia naegleriophila</name>
    <dbReference type="NCBI Taxonomy" id="389348"/>
    <lineage>
        <taxon>Bacteria</taxon>
        <taxon>Pseudomonadati</taxon>
        <taxon>Chlamydiota</taxon>
        <taxon>Chlamydiia</taxon>
        <taxon>Parachlamydiales</taxon>
        <taxon>Parachlamydiaceae</taxon>
        <taxon>Candidatus Protochlamydia</taxon>
    </lineage>
</organism>
<evidence type="ECO:0000313" key="5">
    <source>
        <dbReference type="Proteomes" id="UP000069902"/>
    </source>
</evidence>
<dbReference type="PANTHER" id="PTHR11461:SF211">
    <property type="entry name" value="GH10112P-RELATED"/>
    <property type="match status" value="1"/>
</dbReference>
<comment type="similarity">
    <text evidence="1">Belongs to the serpin family.</text>
</comment>
<dbReference type="PATRIC" id="fig|389348.3.peg.1651"/>
<dbReference type="PANTHER" id="PTHR11461">
    <property type="entry name" value="SERINE PROTEASE INHIBITOR, SERPIN"/>
    <property type="match status" value="1"/>
</dbReference>
<dbReference type="KEGG" id="pnl:PNK_1471"/>
<dbReference type="SMART" id="SM00093">
    <property type="entry name" value="SERPIN"/>
    <property type="match status" value="1"/>
</dbReference>
<evidence type="ECO:0000259" key="3">
    <source>
        <dbReference type="SMART" id="SM00093"/>
    </source>
</evidence>
<name>A0A0U5JE36_9BACT</name>
<keyword evidence="2" id="KW-0732">Signal</keyword>
<dbReference type="STRING" id="389348.PNK_1471"/>